<keyword evidence="6 10" id="KW-1133">Transmembrane helix</keyword>
<dbReference type="GO" id="GO:0006605">
    <property type="term" value="P:protein targeting"/>
    <property type="evidence" value="ECO:0007669"/>
    <property type="project" value="UniProtKB-UniRule"/>
</dbReference>
<evidence type="ECO:0000256" key="6">
    <source>
        <dbReference type="ARBA" id="ARBA00022989"/>
    </source>
</evidence>
<name>A0A0V8QJF7_9FIRM</name>
<evidence type="ECO:0000256" key="5">
    <source>
        <dbReference type="ARBA" id="ARBA00022692"/>
    </source>
</evidence>
<evidence type="ECO:0000256" key="4">
    <source>
        <dbReference type="ARBA" id="ARBA00022475"/>
    </source>
</evidence>
<evidence type="ECO:0000256" key="10">
    <source>
        <dbReference type="RuleBase" id="RU362071"/>
    </source>
</evidence>
<organism evidence="11 12">
    <name type="scientific">Acetivibrio ethanolgignens</name>
    <dbReference type="NCBI Taxonomy" id="290052"/>
    <lineage>
        <taxon>Bacteria</taxon>
        <taxon>Bacillati</taxon>
        <taxon>Bacillota</taxon>
        <taxon>Clostridia</taxon>
        <taxon>Eubacteriales</taxon>
        <taxon>Oscillospiraceae</taxon>
        <taxon>Acetivibrio</taxon>
    </lineage>
</organism>
<accession>A0A0V8QJF7</accession>
<dbReference type="OrthoDB" id="9807748at2"/>
<evidence type="ECO:0000256" key="7">
    <source>
        <dbReference type="ARBA" id="ARBA00023136"/>
    </source>
</evidence>
<dbReference type="Proteomes" id="UP000054874">
    <property type="component" value="Unassembled WGS sequence"/>
</dbReference>
<dbReference type="GO" id="GO:0009425">
    <property type="term" value="C:bacterial-type flagellum basal body"/>
    <property type="evidence" value="ECO:0007669"/>
    <property type="project" value="UniProtKB-SubCell"/>
</dbReference>
<dbReference type="STRING" id="290052.ASU35_00550"/>
<evidence type="ECO:0000256" key="3">
    <source>
        <dbReference type="ARBA" id="ARBA00021717"/>
    </source>
</evidence>
<evidence type="ECO:0000313" key="11">
    <source>
        <dbReference type="EMBL" id="KSV60693.1"/>
    </source>
</evidence>
<dbReference type="InterPro" id="IPR006303">
    <property type="entry name" value="FliR"/>
</dbReference>
<comment type="caution">
    <text evidence="11">The sequence shown here is derived from an EMBL/GenBank/DDBJ whole genome shotgun (WGS) entry which is preliminary data.</text>
</comment>
<dbReference type="PANTHER" id="PTHR30065">
    <property type="entry name" value="FLAGELLAR BIOSYNTHETIC PROTEIN FLIR"/>
    <property type="match status" value="1"/>
</dbReference>
<evidence type="ECO:0000256" key="2">
    <source>
        <dbReference type="ARBA" id="ARBA00009772"/>
    </source>
</evidence>
<dbReference type="GO" id="GO:0044780">
    <property type="term" value="P:bacterial-type flagellum assembly"/>
    <property type="evidence" value="ECO:0007669"/>
    <property type="project" value="UniProtKB-UniRule"/>
</dbReference>
<dbReference type="EMBL" id="LNAM01000001">
    <property type="protein sequence ID" value="KSV60693.1"/>
    <property type="molecule type" value="Genomic_DNA"/>
</dbReference>
<evidence type="ECO:0000256" key="1">
    <source>
        <dbReference type="ARBA" id="ARBA00002578"/>
    </source>
</evidence>
<protein>
    <recommendedName>
        <fullName evidence="3 9">Flagellar biosynthetic protein FliR</fullName>
    </recommendedName>
</protein>
<proteinExistence type="inferred from homology"/>
<dbReference type="NCBIfam" id="TIGR01400">
    <property type="entry name" value="fliR"/>
    <property type="match status" value="1"/>
</dbReference>
<dbReference type="RefSeq" id="WP_058351172.1">
    <property type="nucleotide sequence ID" value="NZ_CABMMD010000001.1"/>
</dbReference>
<keyword evidence="11" id="KW-0966">Cell projection</keyword>
<keyword evidence="11" id="KW-0282">Flagellum</keyword>
<feature type="transmembrane region" description="Helical" evidence="10">
    <location>
        <begin position="69"/>
        <end position="91"/>
    </location>
</feature>
<feature type="transmembrane region" description="Helical" evidence="10">
    <location>
        <begin position="175"/>
        <end position="197"/>
    </location>
</feature>
<dbReference type="GO" id="GO:0005886">
    <property type="term" value="C:plasma membrane"/>
    <property type="evidence" value="ECO:0007669"/>
    <property type="project" value="UniProtKB-SubCell"/>
</dbReference>
<comment type="function">
    <text evidence="1 10">Role in flagellar biosynthesis.</text>
</comment>
<feature type="transmembrane region" description="Helical" evidence="10">
    <location>
        <begin position="209"/>
        <end position="229"/>
    </location>
</feature>
<keyword evidence="12" id="KW-1185">Reference proteome</keyword>
<keyword evidence="5 10" id="KW-0812">Transmembrane</keyword>
<evidence type="ECO:0000313" key="12">
    <source>
        <dbReference type="Proteomes" id="UP000054874"/>
    </source>
</evidence>
<keyword evidence="8 10" id="KW-0975">Bacterial flagellum</keyword>
<comment type="subcellular location">
    <subcellularLocation>
        <location evidence="10">Cell membrane</location>
        <topology evidence="10">Multi-pass membrane protein</topology>
    </subcellularLocation>
    <subcellularLocation>
        <location evidence="10">Bacterial flagellum basal body</location>
    </subcellularLocation>
</comment>
<sequence length="256" mass="28395">MSFTVENLEFYLMIIVRISGFIYTAPFFNLSQVPLRVKAGITVFLGIMVAGMLNYAPLEYAGTIGFGGLIIKELMLGVILGFSSNICMYILNFAGQLIDMEIGFSMVNLFDPVSKIQTTITGNLYSYLVMLMLMITNMHYYLIRAIVDSFRAVPVGGVNIPANIYEAFMKFMADYFIIGFRIILPIFAATLLVNVVLGVLAKAAPQMNMFVVGMQLKVIVGLAILWMVVDMVPEVSDFIFTEMRGMVTAVLKVLSS</sequence>
<keyword evidence="4 10" id="KW-1003">Cell membrane</keyword>
<feature type="transmembrane region" description="Helical" evidence="10">
    <location>
        <begin position="12"/>
        <end position="30"/>
    </location>
</feature>
<keyword evidence="7 10" id="KW-0472">Membrane</keyword>
<dbReference type="Pfam" id="PF01311">
    <property type="entry name" value="Bac_export_1"/>
    <property type="match status" value="1"/>
</dbReference>
<feature type="transmembrane region" description="Helical" evidence="10">
    <location>
        <begin position="124"/>
        <end position="143"/>
    </location>
</feature>
<feature type="transmembrane region" description="Helical" evidence="10">
    <location>
        <begin position="37"/>
        <end position="57"/>
    </location>
</feature>
<dbReference type="PRINTS" id="PR00953">
    <property type="entry name" value="TYPE3IMRPROT"/>
</dbReference>
<evidence type="ECO:0000256" key="9">
    <source>
        <dbReference type="NCBIfam" id="TIGR01400"/>
    </source>
</evidence>
<dbReference type="PANTHER" id="PTHR30065:SF1">
    <property type="entry name" value="SURFACE PRESENTATION OF ANTIGENS PROTEIN SPAR"/>
    <property type="match status" value="1"/>
</dbReference>
<evidence type="ECO:0000256" key="8">
    <source>
        <dbReference type="ARBA" id="ARBA00023143"/>
    </source>
</evidence>
<keyword evidence="11" id="KW-0969">Cilium</keyword>
<dbReference type="AlphaFoldDB" id="A0A0V8QJF7"/>
<reference evidence="11 12" key="1">
    <citation type="submission" date="2015-11" db="EMBL/GenBank/DDBJ databases">
        <title>Butyribacter intestini gen. nov., sp. nov., a butyric acid-producing bacterium of the family Lachnospiraceae isolated from the human faeces.</title>
        <authorList>
            <person name="Zou Y."/>
            <person name="Xue W."/>
            <person name="Luo G."/>
            <person name="Lv M."/>
        </authorList>
    </citation>
    <scope>NUCLEOTIDE SEQUENCE [LARGE SCALE GENOMIC DNA]</scope>
    <source>
        <strain evidence="11 12">ACET-33324</strain>
    </source>
</reference>
<comment type="similarity">
    <text evidence="2 10">Belongs to the FliR/MopE/SpaR family.</text>
</comment>
<dbReference type="InterPro" id="IPR002010">
    <property type="entry name" value="T3SS_IM_R"/>
</dbReference>
<gene>
    <name evidence="11" type="ORF">ASU35_00550</name>
</gene>